<dbReference type="GO" id="GO:0005886">
    <property type="term" value="C:plasma membrane"/>
    <property type="evidence" value="ECO:0007669"/>
    <property type="project" value="TreeGrafter"/>
</dbReference>
<keyword evidence="4 5" id="KW-0472">Membrane</keyword>
<evidence type="ECO:0000256" key="2">
    <source>
        <dbReference type="ARBA" id="ARBA00022692"/>
    </source>
</evidence>
<organism evidence="6 7">
    <name type="scientific">Penicillium fimorum</name>
    <dbReference type="NCBI Taxonomy" id="1882269"/>
    <lineage>
        <taxon>Eukaryota</taxon>
        <taxon>Fungi</taxon>
        <taxon>Dikarya</taxon>
        <taxon>Ascomycota</taxon>
        <taxon>Pezizomycotina</taxon>
        <taxon>Eurotiomycetes</taxon>
        <taxon>Eurotiomycetidae</taxon>
        <taxon>Eurotiales</taxon>
        <taxon>Aspergillaceae</taxon>
        <taxon>Penicillium</taxon>
    </lineage>
</organism>
<accession>A0A9W9XW92</accession>
<evidence type="ECO:0008006" key="8">
    <source>
        <dbReference type="Google" id="ProtNLM"/>
    </source>
</evidence>
<keyword evidence="2 5" id="KW-0812">Transmembrane</keyword>
<comment type="subcellular location">
    <subcellularLocation>
        <location evidence="1">Membrane</location>
        <topology evidence="1">Multi-pass membrane protein</topology>
    </subcellularLocation>
</comment>
<gene>
    <name evidence="6" type="ORF">N7463_007416</name>
</gene>
<protein>
    <recommendedName>
        <fullName evidence="8">RTA-like protein</fullName>
    </recommendedName>
</protein>
<dbReference type="InterPro" id="IPR007568">
    <property type="entry name" value="RTA1"/>
</dbReference>
<evidence type="ECO:0000256" key="1">
    <source>
        <dbReference type="ARBA" id="ARBA00004141"/>
    </source>
</evidence>
<dbReference type="GO" id="GO:0000324">
    <property type="term" value="C:fungal-type vacuole"/>
    <property type="evidence" value="ECO:0007669"/>
    <property type="project" value="TreeGrafter"/>
</dbReference>
<evidence type="ECO:0000256" key="5">
    <source>
        <dbReference type="SAM" id="Phobius"/>
    </source>
</evidence>
<reference evidence="6" key="2">
    <citation type="journal article" date="2023" name="IMA Fungus">
        <title>Comparative genomic study of the Penicillium genus elucidates a diverse pangenome and 15 lateral gene transfer events.</title>
        <authorList>
            <person name="Petersen C."/>
            <person name="Sorensen T."/>
            <person name="Nielsen M.R."/>
            <person name="Sondergaard T.E."/>
            <person name="Sorensen J.L."/>
            <person name="Fitzpatrick D.A."/>
            <person name="Frisvad J.C."/>
            <person name="Nielsen K.L."/>
        </authorList>
    </citation>
    <scope>NUCLEOTIDE SEQUENCE</scope>
    <source>
        <strain evidence="6">IBT 29495</strain>
    </source>
</reference>
<dbReference type="AlphaFoldDB" id="A0A9W9XW92"/>
<dbReference type="Proteomes" id="UP001149954">
    <property type="component" value="Unassembled WGS sequence"/>
</dbReference>
<dbReference type="EMBL" id="JAPWDS010000003">
    <property type="protein sequence ID" value="KAJ5504542.1"/>
    <property type="molecule type" value="Genomic_DNA"/>
</dbReference>
<evidence type="ECO:0000256" key="3">
    <source>
        <dbReference type="ARBA" id="ARBA00022989"/>
    </source>
</evidence>
<feature type="transmembrane region" description="Helical" evidence="5">
    <location>
        <begin position="91"/>
        <end position="114"/>
    </location>
</feature>
<evidence type="ECO:0000313" key="7">
    <source>
        <dbReference type="Proteomes" id="UP001149954"/>
    </source>
</evidence>
<name>A0A9W9XW92_9EURO</name>
<comment type="caution">
    <text evidence="6">The sequence shown here is derived from an EMBL/GenBank/DDBJ whole genome shotgun (WGS) entry which is preliminary data.</text>
</comment>
<feature type="transmembrane region" description="Helical" evidence="5">
    <location>
        <begin position="251"/>
        <end position="269"/>
    </location>
</feature>
<keyword evidence="7" id="KW-1185">Reference proteome</keyword>
<dbReference type="PANTHER" id="PTHR31465:SF11">
    <property type="entry name" value="DOMAIN PROTEIN, PUTATIVE (AFU_ORTHOLOGUE AFUA_3G10770)-RELATED"/>
    <property type="match status" value="1"/>
</dbReference>
<reference evidence="6" key="1">
    <citation type="submission" date="2022-12" db="EMBL/GenBank/DDBJ databases">
        <authorList>
            <person name="Petersen C."/>
        </authorList>
    </citation>
    <scope>NUCLEOTIDE SEQUENCE</scope>
    <source>
        <strain evidence="6">IBT 29495</strain>
    </source>
</reference>
<feature type="transmembrane region" description="Helical" evidence="5">
    <location>
        <begin position="167"/>
        <end position="190"/>
    </location>
</feature>
<evidence type="ECO:0000313" key="6">
    <source>
        <dbReference type="EMBL" id="KAJ5504542.1"/>
    </source>
</evidence>
<feature type="transmembrane region" description="Helical" evidence="5">
    <location>
        <begin position="34"/>
        <end position="52"/>
    </location>
</feature>
<dbReference type="OrthoDB" id="1844152at2759"/>
<keyword evidence="3 5" id="KW-1133">Transmembrane helix</keyword>
<proteinExistence type="predicted"/>
<evidence type="ECO:0000256" key="4">
    <source>
        <dbReference type="ARBA" id="ARBA00023136"/>
    </source>
</evidence>
<sequence length="300" mass="33152">MTGMTTAEMVEISQGCYAFKPELATQYGYIPTKAAGITFCVLFGLSMVLHIAQFCWKRSWWCSVFAIGCLVELIGWAGRTWSSECPYNSNAFMMQISTLIIAPTFFTAGIYILLGRFIQILGHNSSFFTPKQYLWIFCTCDIISLVVQAVGGGLASSESGVSGGNTALGTNIMVAGIVFQLVSISIFMVCAIDFLRRIIKLGLRRSETGSFTTMMVIMALSVFCIYIRSIYRTIELAQGWNGYLITHESYFIGLDGVLMVIAAGVFNVFHPGWLLSSVESLALPTFQDKGYRLTNVVEDR</sequence>
<feature type="transmembrane region" description="Helical" evidence="5">
    <location>
        <begin position="59"/>
        <end position="79"/>
    </location>
</feature>
<feature type="transmembrane region" description="Helical" evidence="5">
    <location>
        <begin position="134"/>
        <end position="155"/>
    </location>
</feature>
<feature type="transmembrane region" description="Helical" evidence="5">
    <location>
        <begin position="211"/>
        <end position="231"/>
    </location>
</feature>
<dbReference type="Pfam" id="PF04479">
    <property type="entry name" value="RTA1"/>
    <property type="match status" value="1"/>
</dbReference>
<dbReference type="PANTHER" id="PTHR31465">
    <property type="entry name" value="PROTEIN RTA1-RELATED"/>
    <property type="match status" value="1"/>
</dbReference>